<keyword evidence="3" id="KW-1185">Reference proteome</keyword>
<accession>A0A4P9WFT7</accession>
<name>A0A4P9WFT7_9FUNG</name>
<feature type="non-terminal residue" evidence="2">
    <location>
        <position position="1"/>
    </location>
</feature>
<dbReference type="Proteomes" id="UP000269721">
    <property type="component" value="Unassembled WGS sequence"/>
</dbReference>
<evidence type="ECO:0000313" key="2">
    <source>
        <dbReference type="EMBL" id="RKO89880.1"/>
    </source>
</evidence>
<dbReference type="GO" id="GO:0005975">
    <property type="term" value="P:carbohydrate metabolic process"/>
    <property type="evidence" value="ECO:0007669"/>
    <property type="project" value="InterPro"/>
</dbReference>
<organism evidence="2 3">
    <name type="scientific">Blyttiomyces helicus</name>
    <dbReference type="NCBI Taxonomy" id="388810"/>
    <lineage>
        <taxon>Eukaryota</taxon>
        <taxon>Fungi</taxon>
        <taxon>Fungi incertae sedis</taxon>
        <taxon>Chytridiomycota</taxon>
        <taxon>Chytridiomycota incertae sedis</taxon>
        <taxon>Chytridiomycetes</taxon>
        <taxon>Chytridiomycetes incertae sedis</taxon>
        <taxon>Blyttiomyces</taxon>
    </lineage>
</organism>
<feature type="domain" description="GH18" evidence="1">
    <location>
        <begin position="1"/>
        <end position="200"/>
    </location>
</feature>
<dbReference type="EMBL" id="KZ995837">
    <property type="protein sequence ID" value="RKO89880.1"/>
    <property type="molecule type" value="Genomic_DNA"/>
</dbReference>
<dbReference type="Pfam" id="PF00704">
    <property type="entry name" value="Glyco_hydro_18"/>
    <property type="match status" value="1"/>
</dbReference>
<dbReference type="PANTHER" id="PTHR42976">
    <property type="entry name" value="BIFUNCTIONAL CHITINASE/LYSOZYME-RELATED"/>
    <property type="match status" value="1"/>
</dbReference>
<dbReference type="InterPro" id="IPR001223">
    <property type="entry name" value="Glyco_hydro18_cat"/>
</dbReference>
<dbReference type="InterPro" id="IPR017853">
    <property type="entry name" value="GH"/>
</dbReference>
<sequence length="200" mass="21105">VFAPYVDVTLTPDVASLAEQTGIMHFTLAFLVADASGRPNWGETYAATDPAVVAPIKALRALGGDVIVSFGGAAGTELAYSTANTDVKQITEQYLYVIDALNVSWVDFDIEGDAIADIPSVDMRNAALAAIKAAKPDLIVSYTLPVDPTGLLDEGVYVLQSASNAGLTVDVVNIMTMDYDETVYTQGATQMGTYAIQATR</sequence>
<dbReference type="OrthoDB" id="3012298at2759"/>
<dbReference type="SUPFAM" id="SSF51445">
    <property type="entry name" value="(Trans)glycosidases"/>
    <property type="match status" value="1"/>
</dbReference>
<proteinExistence type="predicted"/>
<dbReference type="InterPro" id="IPR052750">
    <property type="entry name" value="GH18_Chitinase"/>
</dbReference>
<dbReference type="PROSITE" id="PS51910">
    <property type="entry name" value="GH18_2"/>
    <property type="match status" value="1"/>
</dbReference>
<dbReference type="PANTHER" id="PTHR42976:SF1">
    <property type="entry name" value="GH18 DOMAIN-CONTAINING PROTEIN-RELATED"/>
    <property type="match status" value="1"/>
</dbReference>
<gene>
    <name evidence="2" type="ORF">BDK51DRAFT_19321</name>
</gene>
<protein>
    <submittedName>
        <fullName evidence="2">Glycoside hydrolase superfamily</fullName>
    </submittedName>
</protein>
<reference evidence="3" key="1">
    <citation type="journal article" date="2018" name="Nat. Microbiol.">
        <title>Leveraging single-cell genomics to expand the fungal tree of life.</title>
        <authorList>
            <person name="Ahrendt S.R."/>
            <person name="Quandt C.A."/>
            <person name="Ciobanu D."/>
            <person name="Clum A."/>
            <person name="Salamov A."/>
            <person name="Andreopoulos B."/>
            <person name="Cheng J.F."/>
            <person name="Woyke T."/>
            <person name="Pelin A."/>
            <person name="Henrissat B."/>
            <person name="Reynolds N.K."/>
            <person name="Benny G.L."/>
            <person name="Smith M.E."/>
            <person name="James T.Y."/>
            <person name="Grigoriev I.V."/>
        </authorList>
    </citation>
    <scope>NUCLEOTIDE SEQUENCE [LARGE SCALE GENOMIC DNA]</scope>
</reference>
<dbReference type="GO" id="GO:0016787">
    <property type="term" value="F:hydrolase activity"/>
    <property type="evidence" value="ECO:0007669"/>
    <property type="project" value="UniProtKB-KW"/>
</dbReference>
<evidence type="ECO:0000259" key="1">
    <source>
        <dbReference type="PROSITE" id="PS51910"/>
    </source>
</evidence>
<dbReference type="AlphaFoldDB" id="A0A4P9WFT7"/>
<evidence type="ECO:0000313" key="3">
    <source>
        <dbReference type="Proteomes" id="UP000269721"/>
    </source>
</evidence>
<dbReference type="Gene3D" id="3.20.20.80">
    <property type="entry name" value="Glycosidases"/>
    <property type="match status" value="1"/>
</dbReference>
<keyword evidence="2" id="KW-0378">Hydrolase</keyword>